<accession>A0ABW3J3N1</accession>
<dbReference type="Proteomes" id="UP001597051">
    <property type="component" value="Unassembled WGS sequence"/>
</dbReference>
<feature type="region of interest" description="Disordered" evidence="1">
    <location>
        <begin position="27"/>
        <end position="52"/>
    </location>
</feature>
<protein>
    <submittedName>
        <fullName evidence="2">Uncharacterized protein</fullName>
    </submittedName>
</protein>
<feature type="compositionally biased region" description="Basic and acidic residues" evidence="1">
    <location>
        <begin position="29"/>
        <end position="38"/>
    </location>
</feature>
<dbReference type="RefSeq" id="WP_379756294.1">
    <property type="nucleotide sequence ID" value="NZ_JBHSYB010000024.1"/>
</dbReference>
<feature type="compositionally biased region" description="Basic residues" evidence="1">
    <location>
        <begin position="39"/>
        <end position="52"/>
    </location>
</feature>
<gene>
    <name evidence="2" type="ORF">ACFQ0S_08375</name>
</gene>
<comment type="caution">
    <text evidence="2">The sequence shown here is derived from an EMBL/GenBank/DDBJ whole genome shotgun (WGS) entry which is preliminary data.</text>
</comment>
<sequence>MVVIKDYHGNSPYAHFKNHKVKYYNNNSHWKDNGEGKVLRGKGKNNRNKKEK</sequence>
<dbReference type="EMBL" id="JBHTIZ010000023">
    <property type="protein sequence ID" value="MFD0984485.1"/>
    <property type="molecule type" value="Genomic_DNA"/>
</dbReference>
<evidence type="ECO:0000313" key="3">
    <source>
        <dbReference type="Proteomes" id="UP001597051"/>
    </source>
</evidence>
<keyword evidence="3" id="KW-1185">Reference proteome</keyword>
<evidence type="ECO:0000256" key="1">
    <source>
        <dbReference type="SAM" id="MobiDB-lite"/>
    </source>
</evidence>
<organism evidence="2 3">
    <name type="scientific">Flavobacterium myungsuense</name>
    <dbReference type="NCBI Taxonomy" id="651823"/>
    <lineage>
        <taxon>Bacteria</taxon>
        <taxon>Pseudomonadati</taxon>
        <taxon>Bacteroidota</taxon>
        <taxon>Flavobacteriia</taxon>
        <taxon>Flavobacteriales</taxon>
        <taxon>Flavobacteriaceae</taxon>
        <taxon>Flavobacterium</taxon>
    </lineage>
</organism>
<name>A0ABW3J3N1_9FLAO</name>
<evidence type="ECO:0000313" key="2">
    <source>
        <dbReference type="EMBL" id="MFD0984485.1"/>
    </source>
</evidence>
<reference evidence="3" key="1">
    <citation type="journal article" date="2019" name="Int. J. Syst. Evol. Microbiol.">
        <title>The Global Catalogue of Microorganisms (GCM) 10K type strain sequencing project: providing services to taxonomists for standard genome sequencing and annotation.</title>
        <authorList>
            <consortium name="The Broad Institute Genomics Platform"/>
            <consortium name="The Broad Institute Genome Sequencing Center for Infectious Disease"/>
            <person name="Wu L."/>
            <person name="Ma J."/>
        </authorList>
    </citation>
    <scope>NUCLEOTIDE SEQUENCE [LARGE SCALE GENOMIC DNA]</scope>
    <source>
        <strain evidence="3">CECT 7649</strain>
    </source>
</reference>
<proteinExistence type="predicted"/>